<dbReference type="Pfam" id="PF13424">
    <property type="entry name" value="TPR_12"/>
    <property type="match status" value="1"/>
</dbReference>
<gene>
    <name evidence="3" type="ORF">C1SCF055_LOCUS39320</name>
</gene>
<dbReference type="AlphaFoldDB" id="A0A9P1GKW4"/>
<dbReference type="InterPro" id="IPR019734">
    <property type="entry name" value="TPR_rpt"/>
</dbReference>
<keyword evidence="5" id="KW-1185">Reference proteome</keyword>
<dbReference type="InterPro" id="IPR011990">
    <property type="entry name" value="TPR-like_helical_dom_sf"/>
</dbReference>
<keyword evidence="1" id="KW-0677">Repeat</keyword>
<evidence type="ECO:0000256" key="1">
    <source>
        <dbReference type="ARBA" id="ARBA00022737"/>
    </source>
</evidence>
<dbReference type="Proteomes" id="UP001152797">
    <property type="component" value="Unassembled WGS sequence"/>
</dbReference>
<evidence type="ECO:0000256" key="2">
    <source>
        <dbReference type="ARBA" id="ARBA00022803"/>
    </source>
</evidence>
<dbReference type="EMBL" id="CAMXCT020006334">
    <property type="protein sequence ID" value="CAL1167789.1"/>
    <property type="molecule type" value="Genomic_DNA"/>
</dbReference>
<proteinExistence type="predicted"/>
<reference evidence="4" key="2">
    <citation type="submission" date="2024-04" db="EMBL/GenBank/DDBJ databases">
        <authorList>
            <person name="Chen Y."/>
            <person name="Shah S."/>
            <person name="Dougan E. K."/>
            <person name="Thang M."/>
            <person name="Chan C."/>
        </authorList>
    </citation>
    <scope>NUCLEOTIDE SEQUENCE [LARGE SCALE GENOMIC DNA]</scope>
</reference>
<evidence type="ECO:0000313" key="3">
    <source>
        <dbReference type="EMBL" id="CAI4014414.1"/>
    </source>
</evidence>
<sequence length="764" mass="85478">MAVARRSPLFASSVHAACALSRRRRNVCIRGFSAVVPQSVEGTLKGMPIGLDLPRRFKGSDFNVESCRTACDALADSIAQGNHHHVDGLITALRLMMPAQSGSERAFARPRDDFILRPEVLLWSKQDFLGGLEENMRIVQKCEADFAQLMASYPEGFRAPEILAAGLDLAVVYLKNYSLDKADTLYSAMESQCMSRGLPWDVKFMQDLATLRCKQHRQAEAAQLLEEVAKRTPPHEATLRNLGTVYNMLREHDKARTYFEAASKLVGDVEKEDLWNLGIVEMHKKNFDEAAPLLERALAAFQKDDPEDDVTIAKLRDSVGMCYDGMERYEDAIFHLAEARSLYERSIGTESPLYGTACERLARALVHAGRHQEAFEAAVEAFMVIALQDAVHPTPLFELLGLMLEEMPLESENVARLAKLQVPIAAAVRNLHFREMDQDGNAGVLYERMSRALVLCSPAKGDAADRKAAAHRRAMARALLTQAAPLVADATEQGLADLSHISLLISMQLQTLDAHDAEQRRSLDGASVEPIGLLERSTVFCKRFAPDDQIREGCLRRRTSGESVEVLSGPAHEDPRAQEQLSWHARRSAEVLKDPIWRFCWDIIQERSGGSEKFPACDEFLASAIDVYQYLQQELMAADQIGHLEDVFSKDLWPIVRSAHGDFEPLRKQFGRENCKIKWVSTEAFIFTLQQPGPREDLRPKKLEDSADCFVVAGARLFSVMSLSFAPEERYSIDDLIFESAFDEKDGVVQWRIIDISGPQAPSE</sequence>
<dbReference type="SMART" id="SM00028">
    <property type="entry name" value="TPR"/>
    <property type="match status" value="3"/>
</dbReference>
<dbReference type="EMBL" id="CAMXCT010006334">
    <property type="protein sequence ID" value="CAI4014414.1"/>
    <property type="molecule type" value="Genomic_DNA"/>
</dbReference>
<protein>
    <submittedName>
        <fullName evidence="3">Uncharacterized protein</fullName>
    </submittedName>
</protein>
<dbReference type="EMBL" id="CAMXCT030006334">
    <property type="protein sequence ID" value="CAL4801726.1"/>
    <property type="molecule type" value="Genomic_DNA"/>
</dbReference>
<dbReference type="PANTHER" id="PTHR45641">
    <property type="entry name" value="TETRATRICOPEPTIDE REPEAT PROTEIN (AFU_ORTHOLOGUE AFUA_6G03870)"/>
    <property type="match status" value="1"/>
</dbReference>
<dbReference type="Gene3D" id="1.25.40.10">
    <property type="entry name" value="Tetratricopeptide repeat domain"/>
    <property type="match status" value="1"/>
</dbReference>
<reference evidence="3" key="1">
    <citation type="submission" date="2022-10" db="EMBL/GenBank/DDBJ databases">
        <authorList>
            <person name="Chen Y."/>
            <person name="Dougan E. K."/>
            <person name="Chan C."/>
            <person name="Rhodes N."/>
            <person name="Thang M."/>
        </authorList>
    </citation>
    <scope>NUCLEOTIDE SEQUENCE</scope>
</reference>
<keyword evidence="2" id="KW-0802">TPR repeat</keyword>
<dbReference type="SUPFAM" id="SSF48452">
    <property type="entry name" value="TPR-like"/>
    <property type="match status" value="1"/>
</dbReference>
<organism evidence="3">
    <name type="scientific">Cladocopium goreaui</name>
    <dbReference type="NCBI Taxonomy" id="2562237"/>
    <lineage>
        <taxon>Eukaryota</taxon>
        <taxon>Sar</taxon>
        <taxon>Alveolata</taxon>
        <taxon>Dinophyceae</taxon>
        <taxon>Suessiales</taxon>
        <taxon>Symbiodiniaceae</taxon>
        <taxon>Cladocopium</taxon>
    </lineage>
</organism>
<name>A0A9P1GKW4_9DINO</name>
<evidence type="ECO:0000313" key="4">
    <source>
        <dbReference type="EMBL" id="CAL1167789.1"/>
    </source>
</evidence>
<evidence type="ECO:0000313" key="5">
    <source>
        <dbReference type="Proteomes" id="UP001152797"/>
    </source>
</evidence>
<comment type="caution">
    <text evidence="3">The sequence shown here is derived from an EMBL/GenBank/DDBJ whole genome shotgun (WGS) entry which is preliminary data.</text>
</comment>
<dbReference type="OrthoDB" id="5986190at2759"/>
<dbReference type="PANTHER" id="PTHR45641:SF19">
    <property type="entry name" value="NEPHROCYSTIN-3"/>
    <property type="match status" value="1"/>
</dbReference>
<accession>A0A9P1GKW4</accession>